<sequence>MHPDLSNATDCNNNEQSLDQSFQDLRRQVPSIDDGILLIDDEGALIKKRGLTTCADIQSMPPGTQIHIEVNENMVPCNIPESILPGSYLGIVARDPILAPISFADWCKKGMEPFEKRMLAEVEVNIIANNHM</sequence>
<accession>A0A2I0X069</accession>
<dbReference type="EMBL" id="KZ502262">
    <property type="protein sequence ID" value="PKU81316.1"/>
    <property type="molecule type" value="Genomic_DNA"/>
</dbReference>
<protein>
    <submittedName>
        <fullName evidence="1">Uncharacterized protein</fullName>
    </submittedName>
</protein>
<name>A0A2I0X069_9ASPA</name>
<gene>
    <name evidence="1" type="ORF">MA16_Dca025040</name>
</gene>
<reference evidence="1 2" key="2">
    <citation type="journal article" date="2017" name="Nature">
        <title>The Apostasia genome and the evolution of orchids.</title>
        <authorList>
            <person name="Zhang G.Q."/>
            <person name="Liu K.W."/>
            <person name="Li Z."/>
            <person name="Lohaus R."/>
            <person name="Hsiao Y.Y."/>
            <person name="Niu S.C."/>
            <person name="Wang J.Y."/>
            <person name="Lin Y.C."/>
            <person name="Xu Q."/>
            <person name="Chen L.J."/>
            <person name="Yoshida K."/>
            <person name="Fujiwara S."/>
            <person name="Wang Z.W."/>
            <person name="Zhang Y.Q."/>
            <person name="Mitsuda N."/>
            <person name="Wang M."/>
            <person name="Liu G.H."/>
            <person name="Pecoraro L."/>
            <person name="Huang H.X."/>
            <person name="Xiao X.J."/>
            <person name="Lin M."/>
            <person name="Wu X.Y."/>
            <person name="Wu W.L."/>
            <person name="Chen Y.Y."/>
            <person name="Chang S.B."/>
            <person name="Sakamoto S."/>
            <person name="Ohme-Takagi M."/>
            <person name="Yagi M."/>
            <person name="Zeng S.J."/>
            <person name="Shen C.Y."/>
            <person name="Yeh C.M."/>
            <person name="Luo Y.B."/>
            <person name="Tsai W.C."/>
            <person name="Van de Peer Y."/>
            <person name="Liu Z.J."/>
        </authorList>
    </citation>
    <scope>NUCLEOTIDE SEQUENCE [LARGE SCALE GENOMIC DNA]</scope>
    <source>
        <tissue evidence="1">The whole plant</tissue>
    </source>
</reference>
<dbReference type="AlphaFoldDB" id="A0A2I0X069"/>
<evidence type="ECO:0000313" key="1">
    <source>
        <dbReference type="EMBL" id="PKU81316.1"/>
    </source>
</evidence>
<keyword evidence="2" id="KW-1185">Reference proteome</keyword>
<proteinExistence type="predicted"/>
<evidence type="ECO:0000313" key="2">
    <source>
        <dbReference type="Proteomes" id="UP000233837"/>
    </source>
</evidence>
<organism evidence="1 2">
    <name type="scientific">Dendrobium catenatum</name>
    <dbReference type="NCBI Taxonomy" id="906689"/>
    <lineage>
        <taxon>Eukaryota</taxon>
        <taxon>Viridiplantae</taxon>
        <taxon>Streptophyta</taxon>
        <taxon>Embryophyta</taxon>
        <taxon>Tracheophyta</taxon>
        <taxon>Spermatophyta</taxon>
        <taxon>Magnoliopsida</taxon>
        <taxon>Liliopsida</taxon>
        <taxon>Asparagales</taxon>
        <taxon>Orchidaceae</taxon>
        <taxon>Epidendroideae</taxon>
        <taxon>Malaxideae</taxon>
        <taxon>Dendrobiinae</taxon>
        <taxon>Dendrobium</taxon>
    </lineage>
</organism>
<reference evidence="1 2" key="1">
    <citation type="journal article" date="2016" name="Sci. Rep.">
        <title>The Dendrobium catenatum Lindl. genome sequence provides insights into polysaccharide synthase, floral development and adaptive evolution.</title>
        <authorList>
            <person name="Zhang G.Q."/>
            <person name="Xu Q."/>
            <person name="Bian C."/>
            <person name="Tsai W.C."/>
            <person name="Yeh C.M."/>
            <person name="Liu K.W."/>
            <person name="Yoshida K."/>
            <person name="Zhang L.S."/>
            <person name="Chang S.B."/>
            <person name="Chen F."/>
            <person name="Shi Y."/>
            <person name="Su Y.Y."/>
            <person name="Zhang Y.Q."/>
            <person name="Chen L.J."/>
            <person name="Yin Y."/>
            <person name="Lin M."/>
            <person name="Huang H."/>
            <person name="Deng H."/>
            <person name="Wang Z.W."/>
            <person name="Zhu S.L."/>
            <person name="Zhao X."/>
            <person name="Deng C."/>
            <person name="Niu S.C."/>
            <person name="Huang J."/>
            <person name="Wang M."/>
            <person name="Liu G.H."/>
            <person name="Yang H.J."/>
            <person name="Xiao X.J."/>
            <person name="Hsiao Y.Y."/>
            <person name="Wu W.L."/>
            <person name="Chen Y.Y."/>
            <person name="Mitsuda N."/>
            <person name="Ohme-Takagi M."/>
            <person name="Luo Y.B."/>
            <person name="Van de Peer Y."/>
            <person name="Liu Z.J."/>
        </authorList>
    </citation>
    <scope>NUCLEOTIDE SEQUENCE [LARGE SCALE GENOMIC DNA]</scope>
    <source>
        <tissue evidence="1">The whole plant</tissue>
    </source>
</reference>
<dbReference type="Proteomes" id="UP000233837">
    <property type="component" value="Unassembled WGS sequence"/>
</dbReference>